<evidence type="ECO:0000256" key="2">
    <source>
        <dbReference type="ARBA" id="ARBA00023315"/>
    </source>
</evidence>
<dbReference type="SUPFAM" id="SSF55729">
    <property type="entry name" value="Acyl-CoA N-acyltransferases (Nat)"/>
    <property type="match status" value="1"/>
</dbReference>
<dbReference type="InterPro" id="IPR016181">
    <property type="entry name" value="Acyl_CoA_acyltransferase"/>
</dbReference>
<dbReference type="AlphaFoldDB" id="A0A271J6S6"/>
<dbReference type="CDD" id="cd04301">
    <property type="entry name" value="NAT_SF"/>
    <property type="match status" value="1"/>
</dbReference>
<dbReference type="InterPro" id="IPR050832">
    <property type="entry name" value="Bact_Acetyltransf"/>
</dbReference>
<keyword evidence="5" id="KW-1185">Reference proteome</keyword>
<dbReference type="Proteomes" id="UP000216339">
    <property type="component" value="Unassembled WGS sequence"/>
</dbReference>
<dbReference type="OrthoDB" id="9796171at2"/>
<comment type="caution">
    <text evidence="4">The sequence shown here is derived from an EMBL/GenBank/DDBJ whole genome shotgun (WGS) entry which is preliminary data.</text>
</comment>
<dbReference type="PANTHER" id="PTHR43877">
    <property type="entry name" value="AMINOALKYLPHOSPHONATE N-ACETYLTRANSFERASE-RELATED-RELATED"/>
    <property type="match status" value="1"/>
</dbReference>
<dbReference type="InterPro" id="IPR000182">
    <property type="entry name" value="GNAT_dom"/>
</dbReference>
<name>A0A271J6S6_9BACT</name>
<evidence type="ECO:0000313" key="5">
    <source>
        <dbReference type="Proteomes" id="UP000216339"/>
    </source>
</evidence>
<protein>
    <recommendedName>
        <fullName evidence="3">N-acetyltransferase domain-containing protein</fullName>
    </recommendedName>
</protein>
<dbReference type="Gene3D" id="3.40.630.30">
    <property type="match status" value="1"/>
</dbReference>
<dbReference type="GO" id="GO:0016747">
    <property type="term" value="F:acyltransferase activity, transferring groups other than amino-acyl groups"/>
    <property type="evidence" value="ECO:0007669"/>
    <property type="project" value="InterPro"/>
</dbReference>
<evidence type="ECO:0000259" key="3">
    <source>
        <dbReference type="PROSITE" id="PS51186"/>
    </source>
</evidence>
<accession>A0A271J6S6</accession>
<proteinExistence type="predicted"/>
<reference evidence="4 5" key="1">
    <citation type="submission" date="2016-11" db="EMBL/GenBank/DDBJ databases">
        <title>Study of marine rhodopsin-containing bacteria.</title>
        <authorList>
            <person name="Yoshizawa S."/>
            <person name="Kumagai Y."/>
            <person name="Kogure K."/>
        </authorList>
    </citation>
    <scope>NUCLEOTIDE SEQUENCE [LARGE SCALE GENOMIC DNA]</scope>
    <source>
        <strain evidence="4 5">SAORIC-28</strain>
    </source>
</reference>
<keyword evidence="2" id="KW-0012">Acyltransferase</keyword>
<dbReference type="EMBL" id="MQWD01000001">
    <property type="protein sequence ID" value="PAP78349.1"/>
    <property type="molecule type" value="Genomic_DNA"/>
</dbReference>
<evidence type="ECO:0000313" key="4">
    <source>
        <dbReference type="EMBL" id="PAP78349.1"/>
    </source>
</evidence>
<organism evidence="4 5">
    <name type="scientific">Rubrivirga marina</name>
    <dbReference type="NCBI Taxonomy" id="1196024"/>
    <lineage>
        <taxon>Bacteria</taxon>
        <taxon>Pseudomonadati</taxon>
        <taxon>Rhodothermota</taxon>
        <taxon>Rhodothermia</taxon>
        <taxon>Rhodothermales</taxon>
        <taxon>Rubricoccaceae</taxon>
        <taxon>Rubrivirga</taxon>
    </lineage>
</organism>
<sequence length="150" mass="16563">MSETLLREAVTEADWQAVRAVRQRVFVEEQACPPEEEWDVHDAPEARGVAVHHLLAEHDGAPVGCARWRPVGDAVKLERFAVVPEARGTGLGRALVARALADARAAGHRRFVLHAQTYIADLYASFGFEPEGDVFDEAGIEHVKMALEDR</sequence>
<dbReference type="PROSITE" id="PS51186">
    <property type="entry name" value="GNAT"/>
    <property type="match status" value="1"/>
</dbReference>
<evidence type="ECO:0000256" key="1">
    <source>
        <dbReference type="ARBA" id="ARBA00022679"/>
    </source>
</evidence>
<gene>
    <name evidence="4" type="ORF">BSZ37_18940</name>
</gene>
<feature type="domain" description="N-acetyltransferase" evidence="3">
    <location>
        <begin position="4"/>
        <end position="150"/>
    </location>
</feature>
<dbReference type="Pfam" id="PF13673">
    <property type="entry name" value="Acetyltransf_10"/>
    <property type="match status" value="1"/>
</dbReference>
<dbReference type="RefSeq" id="WP_095512034.1">
    <property type="nucleotide sequence ID" value="NZ_MQWD01000001.1"/>
</dbReference>
<keyword evidence="1" id="KW-0808">Transferase</keyword>